<feature type="coiled-coil region" evidence="4">
    <location>
        <begin position="119"/>
        <end position="171"/>
    </location>
</feature>
<feature type="compositionally biased region" description="Basic and acidic residues" evidence="5">
    <location>
        <begin position="414"/>
        <end position="450"/>
    </location>
</feature>
<dbReference type="AlphaFoldDB" id="A0A2P6MYB4"/>
<evidence type="ECO:0008006" key="8">
    <source>
        <dbReference type="Google" id="ProtNLM"/>
    </source>
</evidence>
<name>A0A2P6MYB4_9EUKA</name>
<dbReference type="InParanoid" id="A0A2P6MYB4"/>
<feature type="compositionally biased region" description="Polar residues" evidence="5">
    <location>
        <begin position="245"/>
        <end position="254"/>
    </location>
</feature>
<comment type="subcellular location">
    <subcellularLocation>
        <location evidence="1">Cell projection</location>
        <location evidence="1">Cilium</location>
    </subcellularLocation>
</comment>
<dbReference type="GO" id="GO:0005929">
    <property type="term" value="C:cilium"/>
    <property type="evidence" value="ECO:0007669"/>
    <property type="project" value="UniProtKB-SubCell"/>
</dbReference>
<feature type="compositionally biased region" description="Basic and acidic residues" evidence="5">
    <location>
        <begin position="477"/>
        <end position="501"/>
    </location>
</feature>
<reference evidence="6 7" key="1">
    <citation type="journal article" date="2018" name="Genome Biol. Evol.">
        <title>Multiple Roots of Fruiting Body Formation in Amoebozoa.</title>
        <authorList>
            <person name="Hillmann F."/>
            <person name="Forbes G."/>
            <person name="Novohradska S."/>
            <person name="Ferling I."/>
            <person name="Riege K."/>
            <person name="Groth M."/>
            <person name="Westermann M."/>
            <person name="Marz M."/>
            <person name="Spaller T."/>
            <person name="Winckler T."/>
            <person name="Schaap P."/>
            <person name="Glockner G."/>
        </authorList>
    </citation>
    <scope>NUCLEOTIDE SEQUENCE [LARGE SCALE GENOMIC DNA]</scope>
    <source>
        <strain evidence="6 7">Jena</strain>
    </source>
</reference>
<evidence type="ECO:0000313" key="6">
    <source>
        <dbReference type="EMBL" id="PRP76695.1"/>
    </source>
</evidence>
<protein>
    <recommendedName>
        <fullName evidence="8">Trichohyalin-plectin-homology domain-containing protein</fullName>
    </recommendedName>
</protein>
<evidence type="ECO:0000313" key="7">
    <source>
        <dbReference type="Proteomes" id="UP000241769"/>
    </source>
</evidence>
<keyword evidence="7" id="KW-1185">Reference proteome</keyword>
<evidence type="ECO:0000256" key="3">
    <source>
        <dbReference type="ARBA" id="ARBA00023273"/>
    </source>
</evidence>
<dbReference type="OrthoDB" id="75950at2759"/>
<feature type="compositionally biased region" description="Basic and acidic residues" evidence="5">
    <location>
        <begin position="227"/>
        <end position="239"/>
    </location>
</feature>
<evidence type="ECO:0000256" key="2">
    <source>
        <dbReference type="ARBA" id="ARBA00023069"/>
    </source>
</evidence>
<evidence type="ECO:0000256" key="4">
    <source>
        <dbReference type="SAM" id="Coils"/>
    </source>
</evidence>
<dbReference type="InterPro" id="IPR043596">
    <property type="entry name" value="CFAP53/TCHP"/>
</dbReference>
<dbReference type="PANTHER" id="PTHR31183:SF1">
    <property type="entry name" value="CILIA- AND FLAGELLA-ASSOCIATED PROTEIN 53"/>
    <property type="match status" value="1"/>
</dbReference>
<feature type="region of interest" description="Disordered" evidence="5">
    <location>
        <begin position="227"/>
        <end position="284"/>
    </location>
</feature>
<sequence>MGCRCEKEDNISNFRFVNHHHKPESTNGKCLNQMIHNKLSYLQKRQTSGLLREYTQRRQADDARGDQSALNSNFDQLRQKAEWEATSHMKMKQAQVRDKFHTLVAEESYALERRRKKLADLLTYEAEQYQKELDESQETSEMRQERMLARARELKAKREEERKKFAQEQLDRRWRDESDELRHLASQDLAERVRIERLGQLKQREEKLQREQEEQRYYDDLWEKDRQVKMNREKQETERRKKSAESTLSILSHQIQERRDLTESQMQELQDEGLRVRTKELDDRQRKYAAKVEMDRMSSQKKAEKEMESALQIEMDREFVRQMTLKERHAKEADQKAREQRTHDGIKYRQYLEEEQRKKNVDDTELNMTLQRSANEIWQKREEVRRKEEDFRNRLTTEVANERNRQMSAKRDHKIVEKQEALAERERIEADRQRWEREEREKQEKKRQERLAVQQAQLEQMEGRKQTKYQEQYSEQNRADQERDLKAQREQRIQQEIEKGAHYKNYNRKKLNMNERVL</sequence>
<keyword evidence="3" id="KW-0966">Cell projection</keyword>
<dbReference type="PANTHER" id="PTHR31183">
    <property type="entry name" value="TRICHOPLEIN KERATIN FILAMENT-BINDING PROTEIN FAMILY MEMBER"/>
    <property type="match status" value="1"/>
</dbReference>
<feature type="region of interest" description="Disordered" evidence="5">
    <location>
        <begin position="379"/>
        <end position="518"/>
    </location>
</feature>
<evidence type="ECO:0000256" key="5">
    <source>
        <dbReference type="SAM" id="MobiDB-lite"/>
    </source>
</evidence>
<feature type="compositionally biased region" description="Basic and acidic residues" evidence="5">
    <location>
        <begin position="379"/>
        <end position="405"/>
    </location>
</feature>
<feature type="region of interest" description="Disordered" evidence="5">
    <location>
        <begin position="290"/>
        <end position="309"/>
    </location>
</feature>
<keyword evidence="4" id="KW-0175">Coiled coil</keyword>
<gene>
    <name evidence="6" type="ORF">PROFUN_14964</name>
</gene>
<proteinExistence type="predicted"/>
<organism evidence="6 7">
    <name type="scientific">Planoprotostelium fungivorum</name>
    <dbReference type="NCBI Taxonomy" id="1890364"/>
    <lineage>
        <taxon>Eukaryota</taxon>
        <taxon>Amoebozoa</taxon>
        <taxon>Evosea</taxon>
        <taxon>Variosea</taxon>
        <taxon>Cavosteliida</taxon>
        <taxon>Cavosteliaceae</taxon>
        <taxon>Planoprotostelium</taxon>
    </lineage>
</organism>
<comment type="caution">
    <text evidence="6">The sequence shown here is derived from an EMBL/GenBank/DDBJ whole genome shotgun (WGS) entry which is preliminary data.</text>
</comment>
<dbReference type="EMBL" id="MDYQ01000307">
    <property type="protein sequence ID" value="PRP76695.1"/>
    <property type="molecule type" value="Genomic_DNA"/>
</dbReference>
<evidence type="ECO:0000256" key="1">
    <source>
        <dbReference type="ARBA" id="ARBA00004138"/>
    </source>
</evidence>
<accession>A0A2P6MYB4</accession>
<feature type="compositionally biased region" description="Basic and acidic residues" evidence="5">
    <location>
        <begin position="272"/>
        <end position="284"/>
    </location>
</feature>
<feature type="region of interest" description="Disordered" evidence="5">
    <location>
        <begin position="327"/>
        <end position="351"/>
    </location>
</feature>
<keyword evidence="2" id="KW-0969">Cilium</keyword>
<dbReference type="Proteomes" id="UP000241769">
    <property type="component" value="Unassembled WGS sequence"/>
</dbReference>